<feature type="transmembrane region" description="Helical" evidence="7">
    <location>
        <begin position="429"/>
        <end position="447"/>
    </location>
</feature>
<feature type="transmembrane region" description="Helical" evidence="7">
    <location>
        <begin position="300"/>
        <end position="323"/>
    </location>
</feature>
<dbReference type="Pfam" id="PF14067">
    <property type="entry name" value="LssY_C"/>
    <property type="match status" value="1"/>
</dbReference>
<feature type="transmembrane region" description="Helical" evidence="7">
    <location>
        <begin position="180"/>
        <end position="202"/>
    </location>
</feature>
<feature type="transmembrane region" description="Helical" evidence="7">
    <location>
        <begin position="402"/>
        <end position="423"/>
    </location>
</feature>
<feature type="transmembrane region" description="Helical" evidence="7">
    <location>
        <begin position="149"/>
        <end position="168"/>
    </location>
</feature>
<comment type="similarity">
    <text evidence="2">Belongs to the DedA family.</text>
</comment>
<dbReference type="InterPro" id="IPR032816">
    <property type="entry name" value="VTT_dom"/>
</dbReference>
<feature type="transmembrane region" description="Helical" evidence="7">
    <location>
        <begin position="330"/>
        <end position="351"/>
    </location>
</feature>
<dbReference type="InterPro" id="IPR025902">
    <property type="entry name" value="LssY-like-C_dom"/>
</dbReference>
<feature type="transmembrane region" description="Helical" evidence="7">
    <location>
        <begin position="6"/>
        <end position="27"/>
    </location>
</feature>
<reference evidence="10 11" key="1">
    <citation type="submission" date="2013-10" db="EMBL/GenBank/DDBJ databases">
        <title>Salinisphaera japonica YTM-1 Genome Sequencing.</title>
        <authorList>
            <person name="Lai Q."/>
            <person name="Li C."/>
            <person name="Shao Z."/>
        </authorList>
    </citation>
    <scope>NUCLEOTIDE SEQUENCE [LARGE SCALE GENOMIC DNA]</scope>
    <source>
        <strain evidence="10 11">YTM-1</strain>
    </source>
</reference>
<dbReference type="RefSeq" id="WP_123656919.1">
    <property type="nucleotide sequence ID" value="NZ_AYKG01000002.1"/>
</dbReference>
<evidence type="ECO:0000256" key="4">
    <source>
        <dbReference type="ARBA" id="ARBA00022692"/>
    </source>
</evidence>
<keyword evidence="3" id="KW-1003">Cell membrane</keyword>
<feature type="transmembrane region" description="Helical" evidence="7">
    <location>
        <begin position="34"/>
        <end position="56"/>
    </location>
</feature>
<evidence type="ECO:0000256" key="5">
    <source>
        <dbReference type="ARBA" id="ARBA00022989"/>
    </source>
</evidence>
<evidence type="ECO:0000256" key="2">
    <source>
        <dbReference type="ARBA" id="ARBA00010792"/>
    </source>
</evidence>
<dbReference type="OrthoDB" id="9780918at2"/>
<evidence type="ECO:0000256" key="6">
    <source>
        <dbReference type="ARBA" id="ARBA00023136"/>
    </source>
</evidence>
<comment type="caution">
    <text evidence="10">The sequence shown here is derived from an EMBL/GenBank/DDBJ whole genome shotgun (WGS) entry which is preliminary data.</text>
</comment>
<sequence length="688" mass="72271">MSHGLMADFLAWVAAHPVTAISVVFAVALAESLFLIGLLVPGAIFMFAFGALAGAHSLSAPAVFAAGILGTLLGDAASYALGRRYQGRLGALPGLSRVPGGVARGEAFFARHGGKGIILGRLIGALRPVMPTIAGAAGLSAWRFVVMDMIATLLWAALYIAPGLFFGASMDIAAQLATRLLIVVLVAAFLVWAITSAARFLIVSGRAIGRRYADRLMAWSAAHRRLGLLGPALADPRQPELPALGVAAGLVGLASGLGYGLVWYGRAGTAEGPYPARLDALIYWLLHDLQNAPVDTAARVLAQLGAPIIYLPFALGVAGLLLWRGNWRAGAHWIAAISLSAVVTLVLVNALDVPRPAVFYDGLAKDGLWRTGGGPELFLAAAVYGLTGAMAAIRASEGRRAWLYSATIALVVLIALSRLYLGLAWASDLLITLVAAFVWLNLLLLGYRRQRPRPVAPAPLTALFLAGLGLAALLAPSSASPLSGLGRMLPDAAAPAVLADWAGHGYARLPARIDTLQGRPGPPINVQVQAGRSALVAGMVRAGWQVAPPLSVTRALHMLIPETPVAALAVWPTLHDGHVPAVVFVHDSQAPGQRWVLRFWASGYISADQRLPIWLGTIDRQSRHEDLRLMVTARDQAGYDRAGLYLATQLAAQGIAIHWPDASGRGPLLFTLDGPAEPGTNADAPMLK</sequence>
<comment type="subcellular location">
    <subcellularLocation>
        <location evidence="1">Cell membrane</location>
        <topology evidence="1">Multi-pass membrane protein</topology>
    </subcellularLocation>
</comment>
<dbReference type="Proteomes" id="UP000285310">
    <property type="component" value="Unassembled WGS sequence"/>
</dbReference>
<keyword evidence="4 7" id="KW-0812">Transmembrane</keyword>
<dbReference type="InParanoid" id="A0A423Q1S0"/>
<evidence type="ECO:0000259" key="9">
    <source>
        <dbReference type="Pfam" id="PF14067"/>
    </source>
</evidence>
<dbReference type="EMBL" id="AYKG01000002">
    <property type="protein sequence ID" value="ROO32358.1"/>
    <property type="molecule type" value="Genomic_DNA"/>
</dbReference>
<evidence type="ECO:0000313" key="10">
    <source>
        <dbReference type="EMBL" id="ROO32358.1"/>
    </source>
</evidence>
<evidence type="ECO:0000259" key="8">
    <source>
        <dbReference type="Pfam" id="PF09335"/>
    </source>
</evidence>
<feature type="domain" description="VTT" evidence="8">
    <location>
        <begin position="40"/>
        <end position="163"/>
    </location>
</feature>
<dbReference type="PANTHER" id="PTHR30353:SF15">
    <property type="entry name" value="INNER MEMBRANE PROTEIN YABI"/>
    <property type="match status" value="1"/>
</dbReference>
<protein>
    <submittedName>
        <fullName evidence="10">Uncharacterized protein</fullName>
    </submittedName>
</protein>
<dbReference type="InterPro" id="IPR032818">
    <property type="entry name" value="DedA-like"/>
</dbReference>
<evidence type="ECO:0000256" key="1">
    <source>
        <dbReference type="ARBA" id="ARBA00004651"/>
    </source>
</evidence>
<feature type="transmembrane region" description="Helical" evidence="7">
    <location>
        <begin position="243"/>
        <end position="264"/>
    </location>
</feature>
<evidence type="ECO:0000313" key="11">
    <source>
        <dbReference type="Proteomes" id="UP000285310"/>
    </source>
</evidence>
<evidence type="ECO:0000256" key="7">
    <source>
        <dbReference type="SAM" id="Phobius"/>
    </source>
</evidence>
<keyword evidence="5 7" id="KW-1133">Transmembrane helix</keyword>
<proteinExistence type="inferred from homology"/>
<dbReference type="SUPFAM" id="SSF48317">
    <property type="entry name" value="Acid phosphatase/Vanadium-dependent haloperoxidase"/>
    <property type="match status" value="1"/>
</dbReference>
<organism evidence="10 11">
    <name type="scientific">Salinisphaera japonica YTM-1</name>
    <dbReference type="NCBI Taxonomy" id="1209778"/>
    <lineage>
        <taxon>Bacteria</taxon>
        <taxon>Pseudomonadati</taxon>
        <taxon>Pseudomonadota</taxon>
        <taxon>Gammaproteobacteria</taxon>
        <taxon>Salinisphaerales</taxon>
        <taxon>Salinisphaeraceae</taxon>
        <taxon>Salinisphaera</taxon>
    </lineage>
</organism>
<feature type="transmembrane region" description="Helical" evidence="7">
    <location>
        <begin position="62"/>
        <end position="82"/>
    </location>
</feature>
<dbReference type="PANTHER" id="PTHR30353">
    <property type="entry name" value="INNER MEMBRANE PROTEIN DEDA-RELATED"/>
    <property type="match status" value="1"/>
</dbReference>
<gene>
    <name evidence="10" type="ORF">SAJA_01675</name>
</gene>
<dbReference type="InterPro" id="IPR036938">
    <property type="entry name" value="PAP2/HPO_sf"/>
</dbReference>
<dbReference type="GO" id="GO:0005886">
    <property type="term" value="C:plasma membrane"/>
    <property type="evidence" value="ECO:0007669"/>
    <property type="project" value="UniProtKB-SubCell"/>
</dbReference>
<feature type="transmembrane region" description="Helical" evidence="7">
    <location>
        <begin position="377"/>
        <end position="395"/>
    </location>
</feature>
<accession>A0A423Q1S0</accession>
<dbReference type="Pfam" id="PF09335">
    <property type="entry name" value="VTT_dom"/>
    <property type="match status" value="1"/>
</dbReference>
<evidence type="ECO:0000256" key="3">
    <source>
        <dbReference type="ARBA" id="ARBA00022475"/>
    </source>
</evidence>
<keyword evidence="6 7" id="KW-0472">Membrane</keyword>
<keyword evidence="11" id="KW-1185">Reference proteome</keyword>
<feature type="domain" description="LssY-like C-terminal" evidence="9">
    <location>
        <begin position="509"/>
        <end position="621"/>
    </location>
</feature>
<dbReference type="AlphaFoldDB" id="A0A423Q1S0"/>
<feature type="transmembrane region" description="Helical" evidence="7">
    <location>
        <begin position="454"/>
        <end position="475"/>
    </location>
</feature>
<name>A0A423Q1S0_9GAMM</name>